<feature type="region of interest" description="Disordered" evidence="1">
    <location>
        <begin position="225"/>
        <end position="245"/>
    </location>
</feature>
<sequence length="258" mass="26626">MSGVLTLIVVLAVIAAVVWLVRRHTADTTAALEDARAESRRWVERLGGQVLALTGTDEASRQALADAAERYTAAGSQMEQARTPAQCRQVTETAYEGLYYVRAARVAMGMDPGPELPPLPGRSGAGEVTEDRRVEVDGRTLGASPGPTGRNTHYYPGGTVAGRPVPRGWYSEPWWKPALVAGAWGVGSALLFSSLFSGMAGVEQAAWAGGPDGVDGGFDGGFDGGGADGAGFDGGSDGGWFDGGGGWSDDAGFGGDLF</sequence>
<dbReference type="EMBL" id="JBBJUP010000019">
    <property type="protein sequence ID" value="MEJ8281427.1"/>
    <property type="molecule type" value="Genomic_DNA"/>
</dbReference>
<protein>
    <recommendedName>
        <fullName evidence="4">DUF1542 domain-containing protein</fullName>
    </recommendedName>
</protein>
<gene>
    <name evidence="2" type="ORF">WJX68_21010</name>
</gene>
<reference evidence="2 3" key="1">
    <citation type="submission" date="2024-03" db="EMBL/GenBank/DDBJ databases">
        <title>Draft genome sequence of Pseudonocardia sp. DW16-2.</title>
        <authorList>
            <person name="Duangmal K."/>
        </authorList>
    </citation>
    <scope>NUCLEOTIDE SEQUENCE [LARGE SCALE GENOMIC DNA]</scope>
    <source>
        <strain evidence="2 3">DW16-2</strain>
    </source>
</reference>
<evidence type="ECO:0000313" key="2">
    <source>
        <dbReference type="EMBL" id="MEJ8281427.1"/>
    </source>
</evidence>
<name>A0ABU8TBV9_9PSEU</name>
<evidence type="ECO:0008006" key="4">
    <source>
        <dbReference type="Google" id="ProtNLM"/>
    </source>
</evidence>
<keyword evidence="3" id="KW-1185">Reference proteome</keyword>
<comment type="caution">
    <text evidence="2">The sequence shown here is derived from an EMBL/GenBank/DDBJ whole genome shotgun (WGS) entry which is preliminary data.</text>
</comment>
<organism evidence="2 3">
    <name type="scientific">Pseudonocardia spirodelae</name>
    <dbReference type="NCBI Taxonomy" id="3133431"/>
    <lineage>
        <taxon>Bacteria</taxon>
        <taxon>Bacillati</taxon>
        <taxon>Actinomycetota</taxon>
        <taxon>Actinomycetes</taxon>
        <taxon>Pseudonocardiales</taxon>
        <taxon>Pseudonocardiaceae</taxon>
        <taxon>Pseudonocardia</taxon>
    </lineage>
</organism>
<feature type="region of interest" description="Disordered" evidence="1">
    <location>
        <begin position="138"/>
        <end position="157"/>
    </location>
</feature>
<proteinExistence type="predicted"/>
<evidence type="ECO:0000256" key="1">
    <source>
        <dbReference type="SAM" id="MobiDB-lite"/>
    </source>
</evidence>
<dbReference type="RefSeq" id="WP_340293715.1">
    <property type="nucleotide sequence ID" value="NZ_JBBJUP010000019.1"/>
</dbReference>
<evidence type="ECO:0000313" key="3">
    <source>
        <dbReference type="Proteomes" id="UP001364211"/>
    </source>
</evidence>
<accession>A0ABU8TBV9</accession>
<dbReference type="Proteomes" id="UP001364211">
    <property type="component" value="Unassembled WGS sequence"/>
</dbReference>